<reference evidence="2" key="1">
    <citation type="submission" date="2023-07" db="EMBL/GenBank/DDBJ databases">
        <authorList>
            <consortium name="AG Swart"/>
            <person name="Singh M."/>
            <person name="Singh A."/>
            <person name="Seah K."/>
            <person name="Emmerich C."/>
        </authorList>
    </citation>
    <scope>NUCLEOTIDE SEQUENCE</scope>
    <source>
        <strain evidence="2">DP1</strain>
    </source>
</reference>
<accession>A0AAD1XP03</accession>
<proteinExistence type="predicted"/>
<evidence type="ECO:0000313" key="2">
    <source>
        <dbReference type="EMBL" id="CAI2376105.1"/>
    </source>
</evidence>
<evidence type="ECO:0000256" key="1">
    <source>
        <dbReference type="SAM" id="MobiDB-lite"/>
    </source>
</evidence>
<name>A0AAD1XP03_EUPCR</name>
<organism evidence="2 3">
    <name type="scientific">Euplotes crassus</name>
    <dbReference type="NCBI Taxonomy" id="5936"/>
    <lineage>
        <taxon>Eukaryota</taxon>
        <taxon>Sar</taxon>
        <taxon>Alveolata</taxon>
        <taxon>Ciliophora</taxon>
        <taxon>Intramacronucleata</taxon>
        <taxon>Spirotrichea</taxon>
        <taxon>Hypotrichia</taxon>
        <taxon>Euplotida</taxon>
        <taxon>Euplotidae</taxon>
        <taxon>Moneuplotes</taxon>
    </lineage>
</organism>
<comment type="caution">
    <text evidence="2">The sequence shown here is derived from an EMBL/GenBank/DDBJ whole genome shotgun (WGS) entry which is preliminary data.</text>
</comment>
<dbReference type="AlphaFoldDB" id="A0AAD1XP03"/>
<evidence type="ECO:0000313" key="3">
    <source>
        <dbReference type="Proteomes" id="UP001295684"/>
    </source>
</evidence>
<keyword evidence="3" id="KW-1185">Reference proteome</keyword>
<feature type="region of interest" description="Disordered" evidence="1">
    <location>
        <begin position="219"/>
        <end position="240"/>
    </location>
</feature>
<dbReference type="Proteomes" id="UP001295684">
    <property type="component" value="Unassembled WGS sequence"/>
</dbReference>
<protein>
    <submittedName>
        <fullName evidence="2">Uncharacterized protein</fullName>
    </submittedName>
</protein>
<gene>
    <name evidence="2" type="ORF">ECRASSUSDP1_LOCUS17474</name>
</gene>
<sequence>MRRNGSTQPQNAWNNEIKGMILDNDFTLKGSGIIPMTSSGKRRSVKRKPNNNGWVFASNSKKIDSDARSNIKPQTLSEMLAYSRPSTQGGKNLKGFFRNSGGSPKIFKVNNGFIRRQISQGKMQSSNKNTMSNVKSTVTLKSSQVTLSPKYKDFYQNQKKVSTNMIDIESPVDNLTAASGGSNTLVKTAKQPVQNVYKNTQGLQGSIYSVSNSTDIRNKMDKDSQNTKEIQPSEPMGIIDTGPQRAITQSINRIREAKKKAGTFMSQNSHKAIFQYQFEMQNKEEESCFRDLYDCLNDLID</sequence>
<dbReference type="EMBL" id="CAMPGE010017639">
    <property type="protein sequence ID" value="CAI2376105.1"/>
    <property type="molecule type" value="Genomic_DNA"/>
</dbReference>